<comment type="caution">
    <text evidence="5">The sequence shown here is derived from an EMBL/GenBank/DDBJ whole genome shotgun (WGS) entry which is preliminary data.</text>
</comment>
<dbReference type="GO" id="GO:0016460">
    <property type="term" value="C:myosin II complex"/>
    <property type="evidence" value="ECO:0007669"/>
    <property type="project" value="TreeGrafter"/>
</dbReference>
<dbReference type="Pfam" id="PF13499">
    <property type="entry name" value="EF-hand_7"/>
    <property type="match status" value="2"/>
</dbReference>
<feature type="domain" description="EF-hand" evidence="4">
    <location>
        <begin position="73"/>
        <end position="108"/>
    </location>
</feature>
<feature type="domain" description="EF-hand" evidence="4">
    <location>
        <begin position="111"/>
        <end position="146"/>
    </location>
</feature>
<proteinExistence type="predicted"/>
<keyword evidence="3" id="KW-0514">Muscle protein</keyword>
<dbReference type="SMART" id="SM00054">
    <property type="entry name" value="EFh"/>
    <property type="match status" value="3"/>
</dbReference>
<name>A0AA89BTN6_PINIB</name>
<dbReference type="GO" id="GO:0005509">
    <property type="term" value="F:calcium ion binding"/>
    <property type="evidence" value="ECO:0007669"/>
    <property type="project" value="InterPro"/>
</dbReference>
<dbReference type="PROSITE" id="PS50222">
    <property type="entry name" value="EF_HAND_2"/>
    <property type="match status" value="3"/>
</dbReference>
<keyword evidence="6" id="KW-1185">Reference proteome</keyword>
<accession>A0AA89BTN6</accession>
<feature type="domain" description="EF-hand" evidence="4">
    <location>
        <begin position="37"/>
        <end position="72"/>
    </location>
</feature>
<dbReference type="AlphaFoldDB" id="A0AA89BTN6"/>
<dbReference type="Gene3D" id="1.10.238.10">
    <property type="entry name" value="EF-hand"/>
    <property type="match status" value="2"/>
</dbReference>
<dbReference type="SUPFAM" id="SSF47473">
    <property type="entry name" value="EF-hand"/>
    <property type="match status" value="1"/>
</dbReference>
<dbReference type="InterPro" id="IPR002048">
    <property type="entry name" value="EF_hand_dom"/>
</dbReference>
<dbReference type="InterPro" id="IPR050230">
    <property type="entry name" value="CALM/Myosin/TropC-like"/>
</dbReference>
<dbReference type="Proteomes" id="UP001186944">
    <property type="component" value="Unassembled WGS sequence"/>
</dbReference>
<dbReference type="InterPro" id="IPR018247">
    <property type="entry name" value="EF_Hand_1_Ca_BS"/>
</dbReference>
<reference evidence="5" key="1">
    <citation type="submission" date="2019-08" db="EMBL/GenBank/DDBJ databases">
        <title>The improved chromosome-level genome for the pearl oyster Pinctada fucata martensii using PacBio sequencing and Hi-C.</title>
        <authorList>
            <person name="Zheng Z."/>
        </authorList>
    </citation>
    <scope>NUCLEOTIDE SEQUENCE</scope>
    <source>
        <strain evidence="5">ZZ-2019</strain>
        <tissue evidence="5">Adductor muscle</tissue>
    </source>
</reference>
<dbReference type="PROSITE" id="PS00018">
    <property type="entry name" value="EF_HAND_1"/>
    <property type="match status" value="3"/>
</dbReference>
<dbReference type="FunFam" id="1.10.238.10:FF:000001">
    <property type="entry name" value="Calmodulin 1"/>
    <property type="match status" value="1"/>
</dbReference>
<evidence type="ECO:0000313" key="6">
    <source>
        <dbReference type="Proteomes" id="UP001186944"/>
    </source>
</evidence>
<dbReference type="EMBL" id="VSWD01000009">
    <property type="protein sequence ID" value="KAK3094105.1"/>
    <property type="molecule type" value="Genomic_DNA"/>
</dbReference>
<dbReference type="CDD" id="cd00051">
    <property type="entry name" value="EFh"/>
    <property type="match status" value="2"/>
</dbReference>
<evidence type="ECO:0000259" key="4">
    <source>
        <dbReference type="PROSITE" id="PS50222"/>
    </source>
</evidence>
<dbReference type="PANTHER" id="PTHR23048">
    <property type="entry name" value="MYOSIN LIGHT CHAIN 1, 3"/>
    <property type="match status" value="1"/>
</dbReference>
<dbReference type="PANTHER" id="PTHR23048:SF0">
    <property type="entry name" value="CALMODULIN LIKE 3"/>
    <property type="match status" value="1"/>
</dbReference>
<dbReference type="InterPro" id="IPR011992">
    <property type="entry name" value="EF-hand-dom_pair"/>
</dbReference>
<evidence type="ECO:0000256" key="2">
    <source>
        <dbReference type="ARBA" id="ARBA00022837"/>
    </source>
</evidence>
<protein>
    <recommendedName>
        <fullName evidence="4">EF-hand domain-containing protein</fullName>
    </recommendedName>
</protein>
<gene>
    <name evidence="5" type="ORF">FSP39_024184</name>
</gene>
<keyword evidence="2" id="KW-0106">Calcium</keyword>
<keyword evidence="1" id="KW-0677">Repeat</keyword>
<evidence type="ECO:0000256" key="1">
    <source>
        <dbReference type="ARBA" id="ARBA00022737"/>
    </source>
</evidence>
<evidence type="ECO:0000256" key="3">
    <source>
        <dbReference type="ARBA" id="ARBA00023179"/>
    </source>
</evidence>
<evidence type="ECO:0000313" key="5">
    <source>
        <dbReference type="EMBL" id="KAK3094105.1"/>
    </source>
</evidence>
<organism evidence="5 6">
    <name type="scientific">Pinctada imbricata</name>
    <name type="common">Atlantic pearl-oyster</name>
    <name type="synonym">Pinctada martensii</name>
    <dbReference type="NCBI Taxonomy" id="66713"/>
    <lineage>
        <taxon>Eukaryota</taxon>
        <taxon>Metazoa</taxon>
        <taxon>Spiralia</taxon>
        <taxon>Lophotrochozoa</taxon>
        <taxon>Mollusca</taxon>
        <taxon>Bivalvia</taxon>
        <taxon>Autobranchia</taxon>
        <taxon>Pteriomorphia</taxon>
        <taxon>Pterioida</taxon>
        <taxon>Pterioidea</taxon>
        <taxon>Pteriidae</taxon>
        <taxon>Pinctada</taxon>
    </lineage>
</organism>
<sequence length="290" mass="33317">MADVQKVIVSKVHIVLYSVVYRTYTSINMITLQIPYKIALTYRECFDVLDADKDGKLGSQDVVTALRAVGVNLTMSEVNDIISEIDTNGDGFINWEEFKAMIQRSWKSTNQNALELIASFRLFDGDKDGYITADELRNALVSFGEKMSLAEAEYYIKMADTNGDKKIDYTGDFSIIQDRQLRGLLKKGPKYRIPSKIDFVKCREVLTEALDNYTKRWCKTEGVEPLALNDWKNLILDITDIQIDNFHKNPHLFQNPRSKSERYFKSKLRKLHEKYVFAPADKAANNTIII</sequence>